<dbReference type="PROSITE" id="PS50878">
    <property type="entry name" value="RT_POL"/>
    <property type="match status" value="1"/>
</dbReference>
<feature type="domain" description="Reverse transcriptase" evidence="2">
    <location>
        <begin position="1"/>
        <end position="162"/>
    </location>
</feature>
<evidence type="ECO:0000259" key="2">
    <source>
        <dbReference type="PROSITE" id="PS50878"/>
    </source>
</evidence>
<evidence type="ECO:0000313" key="4">
    <source>
        <dbReference type="Proteomes" id="UP001628156"/>
    </source>
</evidence>
<keyword evidence="1" id="KW-0812">Transmembrane</keyword>
<dbReference type="EMBL" id="BAAFRS010000254">
    <property type="protein sequence ID" value="GAB1225532.1"/>
    <property type="molecule type" value="Genomic_DNA"/>
</dbReference>
<organism evidence="3 4">
    <name type="scientific">Entamoeba nuttalli</name>
    <dbReference type="NCBI Taxonomy" id="412467"/>
    <lineage>
        <taxon>Eukaryota</taxon>
        <taxon>Amoebozoa</taxon>
        <taxon>Evosea</taxon>
        <taxon>Archamoebae</taxon>
        <taxon>Mastigamoebida</taxon>
        <taxon>Entamoebidae</taxon>
        <taxon>Entamoeba</taxon>
    </lineage>
</organism>
<reference evidence="3 4" key="1">
    <citation type="journal article" date="2019" name="PLoS Negl. Trop. Dis.">
        <title>Whole genome sequencing of Entamoeba nuttalli reveals mammalian host-related molecular signatures and a novel octapeptide-repeat surface protein.</title>
        <authorList>
            <person name="Tanaka M."/>
            <person name="Makiuchi T."/>
            <person name="Komiyama T."/>
            <person name="Shiina T."/>
            <person name="Osaki K."/>
            <person name="Tachibana H."/>
        </authorList>
    </citation>
    <scope>NUCLEOTIDE SEQUENCE [LARGE SCALE GENOMIC DNA]</scope>
    <source>
        <strain evidence="3 4">P19-061405</strain>
    </source>
</reference>
<dbReference type="SUPFAM" id="SSF56672">
    <property type="entry name" value="DNA/RNA polymerases"/>
    <property type="match status" value="1"/>
</dbReference>
<dbReference type="Pfam" id="PF00078">
    <property type="entry name" value="RVT_1"/>
    <property type="match status" value="1"/>
</dbReference>
<feature type="transmembrane region" description="Helical" evidence="1">
    <location>
        <begin position="686"/>
        <end position="707"/>
    </location>
</feature>
<dbReference type="InterPro" id="IPR000477">
    <property type="entry name" value="RT_dom"/>
</dbReference>
<dbReference type="PANTHER" id="PTHR35450:SF2">
    <property type="entry name" value="REVERSE TRANSCRIPTASE DOMAIN-CONTAINING PROTEIN"/>
    <property type="match status" value="1"/>
</dbReference>
<sequence>MSQKEEKYPKYMESYYDIKKTDDTVNHKCVIESLKYFNVEGVIINIIESMMTRWKIFIGYKFNEYLGCIKLNRRILQGDSLSNLLFIIQMNVISQIIKEKFPKSNHTLYMDDLRIMTECSEEMGIIHKEIKEIISFILMEMNEKNSGMEMILILFLILGFVRSKCPTTNFIINSPTFQKTVESQYNPITKNIGCGDEGRTRATWFSVENKSPSNIAVSLQFYNDQRVLSKGHLTVTVLSSCIGKNSKCISKYSGSEKLNVVTFTLSPNEKVFISHHSEIKGKENKKGEWVRIRAIPFKPTNNLKNNERNVNKQEIKHLVHKTDNVLHEAKNVMKKIQHDVRHQRAKVAAEKIAEKMIQRKMKTGTFVKKEESLMKEKSFPKTIIPKKVELIKKTSSVKIGRMKFRPSRPHFVELISFEDQNISADICNKKNGRSRAKYYRVEIPKGKKIRVNTCNKHTDSDVSIGIMVGNTCKQIKKYKCRRMNGEVVEYTPENRQAESVVVRVGSKNIKGYAVVKIDALDIVKNLSRNKKDQLSREGRFRFGGFWGKKWAKLTINKNESSCLNKCKSKIFNQQNKSFCNKCHLEESCKKCNGKKDGECSKCPVLVNNSVIKSNKLKPSHVQLKLNPKTIHINRNVNGKTNIHLLPTVNSTITQTTVGNTTIKAATVDNGTTPKKTVLERFGAKGIMISLLVVAVCGLLLIFGMIIVKFAKRNNNEYNPI</sequence>
<dbReference type="InterPro" id="IPR006212">
    <property type="entry name" value="Furin_repeat"/>
</dbReference>
<dbReference type="CDD" id="cd00064">
    <property type="entry name" value="FU"/>
    <property type="match status" value="1"/>
</dbReference>
<keyword evidence="1" id="KW-0472">Membrane</keyword>
<evidence type="ECO:0000313" key="3">
    <source>
        <dbReference type="EMBL" id="GAB1225532.1"/>
    </source>
</evidence>
<name>A0ABQ0DS08_9EUKA</name>
<proteinExistence type="predicted"/>
<dbReference type="PANTHER" id="PTHR35450">
    <property type="entry name" value="REVERSE TRANSCRIPTASE DOMAIN-CONTAINING PROTEIN"/>
    <property type="match status" value="1"/>
</dbReference>
<protein>
    <recommendedName>
        <fullName evidence="2">Reverse transcriptase domain-containing protein</fullName>
    </recommendedName>
</protein>
<dbReference type="InterPro" id="IPR043502">
    <property type="entry name" value="DNA/RNA_pol_sf"/>
</dbReference>
<dbReference type="Proteomes" id="UP001628156">
    <property type="component" value="Unassembled WGS sequence"/>
</dbReference>
<keyword evidence="1" id="KW-1133">Transmembrane helix</keyword>
<comment type="caution">
    <text evidence="3">The sequence shown here is derived from an EMBL/GenBank/DDBJ whole genome shotgun (WGS) entry which is preliminary data.</text>
</comment>
<accession>A0ABQ0DS08</accession>
<evidence type="ECO:0000256" key="1">
    <source>
        <dbReference type="SAM" id="Phobius"/>
    </source>
</evidence>
<keyword evidence="4" id="KW-1185">Reference proteome</keyword>
<gene>
    <name evidence="3" type="ORF">ENUP19_0254G0034</name>
</gene>